<organism evidence="3 4">
    <name type="scientific">Cytospora mali</name>
    <name type="common">Apple Valsa canker fungus</name>
    <name type="synonym">Valsa mali</name>
    <dbReference type="NCBI Taxonomy" id="578113"/>
    <lineage>
        <taxon>Eukaryota</taxon>
        <taxon>Fungi</taxon>
        <taxon>Dikarya</taxon>
        <taxon>Ascomycota</taxon>
        <taxon>Pezizomycotina</taxon>
        <taxon>Sordariomycetes</taxon>
        <taxon>Sordariomycetidae</taxon>
        <taxon>Diaporthales</taxon>
        <taxon>Cytosporaceae</taxon>
        <taxon>Cytospora</taxon>
    </lineage>
</organism>
<evidence type="ECO:0000313" key="4">
    <source>
        <dbReference type="Proteomes" id="UP000078576"/>
    </source>
</evidence>
<feature type="region of interest" description="Disordered" evidence="1">
    <location>
        <begin position="113"/>
        <end position="200"/>
    </location>
</feature>
<keyword evidence="4" id="KW-1185">Reference proteome</keyword>
<dbReference type="OrthoDB" id="5390672at2759"/>
<feature type="compositionally biased region" description="Basic and acidic residues" evidence="1">
    <location>
        <begin position="130"/>
        <end position="157"/>
    </location>
</feature>
<dbReference type="PANTHER" id="PTHR14580">
    <property type="entry name" value="MULTIPLE MYELOMA TUMOR-ASSOCIATED PROTEIN 2 FAMILY MEMBER"/>
    <property type="match status" value="1"/>
</dbReference>
<feature type="compositionally biased region" description="Polar residues" evidence="1">
    <location>
        <begin position="180"/>
        <end position="189"/>
    </location>
</feature>
<name>A0A194UMC2_CYTMA</name>
<feature type="compositionally biased region" description="Basic and acidic residues" evidence="1">
    <location>
        <begin position="167"/>
        <end position="176"/>
    </location>
</feature>
<evidence type="ECO:0000259" key="2">
    <source>
        <dbReference type="Pfam" id="PF10159"/>
    </source>
</evidence>
<protein>
    <recommendedName>
        <fullName evidence="2">Multiple myeloma tumor-associated protein 2-like N-terminal domain-containing protein</fullName>
    </recommendedName>
</protein>
<gene>
    <name evidence="3" type="ORF">VP1G_00123</name>
</gene>
<dbReference type="Pfam" id="PF10159">
    <property type="entry name" value="MMtag"/>
    <property type="match status" value="1"/>
</dbReference>
<evidence type="ECO:0000313" key="3">
    <source>
        <dbReference type="EMBL" id="KUI52812.1"/>
    </source>
</evidence>
<reference evidence="4" key="1">
    <citation type="submission" date="2014-12" db="EMBL/GenBank/DDBJ databases">
        <title>Genome Sequence of Valsa Canker Pathogens Uncovers a Specific Adaption of Colonization on Woody Bark.</title>
        <authorList>
            <person name="Yin Z."/>
            <person name="Liu H."/>
            <person name="Gao X."/>
            <person name="Li Z."/>
            <person name="Song N."/>
            <person name="Ke X."/>
            <person name="Dai Q."/>
            <person name="Wu Y."/>
            <person name="Sun Y."/>
            <person name="Xu J.-R."/>
            <person name="Kang Z.K."/>
            <person name="Wang L."/>
            <person name="Huang L."/>
        </authorList>
    </citation>
    <scope>NUCLEOTIDE SEQUENCE [LARGE SCALE GENOMIC DNA]</scope>
    <source>
        <strain evidence="4">SXYL134</strain>
    </source>
</reference>
<dbReference type="InterPro" id="IPR019315">
    <property type="entry name" value="MMTA2_N"/>
</dbReference>
<proteinExistence type="predicted"/>
<accession>A0A194UMC2</accession>
<sequence>MDLVSTIRKSGSRGGVNFSWDEVANSAHRENYLGHSLKAPVGRWQQGRDLQWYAKAGDDNADPNETEEDRKARLRREEIQKIKEAEEDAMAKALGLPPPVRNQSGANAIEVSGARVVDDQDAPGGLQTNTKKEERDEGRRGRRQEGRHERKHRGDREHRHRHRNRSHSRDKDDRAEVAIQNDTGDTDVTTPRAAGAPVGIINGGAGPETETGTASPPLFPIHRSLDATTNATLHPWDTARYAHASLTHSEARHAFLETQVVADLTTCGPGLADYRRDRLDGYARGRLSVAASRGLLSRVITNDQVNAESEVLLKLDTEAGAVRFPVNMKSDLVYFLDYQNGRMFSKFCGAPWMHKVEQIALAIVDGRYGPGIVWNHENMGDEIRRHNEIDGKAESSSFMSGEAGRFSKFILVIIPSMAQSSTRPRLLDIERDEFGFAALEDCAGILSDWEIPQAKEVIDRVTTQIEKAFPPGDHPYEIRGVVDIDCKQPVGDVTYRRRMRAPSSS</sequence>
<feature type="domain" description="Multiple myeloma tumor-associated protein 2-like N-terminal" evidence="2">
    <location>
        <begin position="11"/>
        <end position="95"/>
    </location>
</feature>
<dbReference type="PANTHER" id="PTHR14580:SF0">
    <property type="entry name" value="MULTIPLE MYELOMA TUMOR-ASSOCIATED PROTEIN 2"/>
    <property type="match status" value="1"/>
</dbReference>
<dbReference type="InterPro" id="IPR039207">
    <property type="entry name" value="MMTAG2-like"/>
</dbReference>
<dbReference type="EMBL" id="KN714666">
    <property type="protein sequence ID" value="KUI52812.1"/>
    <property type="molecule type" value="Genomic_DNA"/>
</dbReference>
<feature type="region of interest" description="Disordered" evidence="1">
    <location>
        <begin position="54"/>
        <end position="75"/>
    </location>
</feature>
<evidence type="ECO:0000256" key="1">
    <source>
        <dbReference type="SAM" id="MobiDB-lite"/>
    </source>
</evidence>
<dbReference type="AlphaFoldDB" id="A0A194UMC2"/>
<dbReference type="Proteomes" id="UP000078576">
    <property type="component" value="Unassembled WGS sequence"/>
</dbReference>